<dbReference type="Proteomes" id="UP001168098">
    <property type="component" value="Unassembled WGS sequence"/>
</dbReference>
<name>A0AA39AH25_VITRO</name>
<reference evidence="1 2" key="1">
    <citation type="journal article" date="2023" name="BMC Biotechnol.">
        <title>Vitis rotundifolia cv Carlos genome sequencing.</title>
        <authorList>
            <person name="Huff M."/>
            <person name="Hulse-Kemp A."/>
            <person name="Scheffler B."/>
            <person name="Youngblood R."/>
            <person name="Simpson S."/>
            <person name="Babiker E."/>
            <person name="Staton M."/>
        </authorList>
    </citation>
    <scope>NUCLEOTIDE SEQUENCE [LARGE SCALE GENOMIC DNA]</scope>
    <source>
        <tissue evidence="1">Leaf</tissue>
    </source>
</reference>
<evidence type="ECO:0000313" key="2">
    <source>
        <dbReference type="Proteomes" id="UP001168098"/>
    </source>
</evidence>
<dbReference type="EMBL" id="JARBHA010000002">
    <property type="protein sequence ID" value="KAJ9707508.1"/>
    <property type="molecule type" value="Genomic_DNA"/>
</dbReference>
<keyword evidence="2" id="KW-1185">Reference proteome</keyword>
<comment type="caution">
    <text evidence="1">The sequence shown here is derived from an EMBL/GenBank/DDBJ whole genome shotgun (WGS) entry which is preliminary data.</text>
</comment>
<gene>
    <name evidence="1" type="ORF">PVL29_002511</name>
</gene>
<protein>
    <submittedName>
        <fullName evidence="1">Uncharacterized protein</fullName>
    </submittedName>
</protein>
<proteinExistence type="predicted"/>
<sequence>MAPEVSWNGLLDHYVKAIKACRNWCRKNFSFINFEPFQRKKLCKPHGKLNQQFLGVEWCMEIKKKMIREARFHEQLQVDIVESVES</sequence>
<organism evidence="1 2">
    <name type="scientific">Vitis rotundifolia</name>
    <name type="common">Muscadine grape</name>
    <dbReference type="NCBI Taxonomy" id="103349"/>
    <lineage>
        <taxon>Eukaryota</taxon>
        <taxon>Viridiplantae</taxon>
        <taxon>Streptophyta</taxon>
        <taxon>Embryophyta</taxon>
        <taxon>Tracheophyta</taxon>
        <taxon>Spermatophyta</taxon>
        <taxon>Magnoliopsida</taxon>
        <taxon>eudicotyledons</taxon>
        <taxon>Gunneridae</taxon>
        <taxon>Pentapetalae</taxon>
        <taxon>rosids</taxon>
        <taxon>Vitales</taxon>
        <taxon>Vitaceae</taxon>
        <taxon>Viteae</taxon>
        <taxon>Vitis</taxon>
    </lineage>
</organism>
<accession>A0AA39AH25</accession>
<evidence type="ECO:0000313" key="1">
    <source>
        <dbReference type="EMBL" id="KAJ9707508.1"/>
    </source>
</evidence>
<dbReference type="AlphaFoldDB" id="A0AA39AH25"/>